<name>A0A0W0S752_9GAMM</name>
<dbReference type="OrthoDB" id="5650612at2"/>
<feature type="transmembrane region" description="Helical" evidence="1">
    <location>
        <begin position="96"/>
        <end position="116"/>
    </location>
</feature>
<dbReference type="EMBL" id="LR134173">
    <property type="protein sequence ID" value="VEB36174.1"/>
    <property type="molecule type" value="Genomic_DNA"/>
</dbReference>
<keyword evidence="5" id="KW-1185">Reference proteome</keyword>
<keyword evidence="1" id="KW-0472">Membrane</keyword>
<sequence length="189" mass="20993">MPEQNISEKQPSPSREVPKLATLAAQTINKTNPHLFFTLFNNKKLPAEIENRYINPSVQKLVNEHEKVYWSNVNERKQKVDNCSSRLDSDPCYRKCASLTMAALSGGVHIGVYYILRASGVSASTTFTFLVTIPATIIVMGCFSPFAVHLLSKGIANCVIPRVPSEEVDLNEEIARIESEQSKGHLSMV</sequence>
<dbReference type="STRING" id="28084.Lche_0936"/>
<organism evidence="2 4">
    <name type="scientific">Legionella cherrii</name>
    <dbReference type="NCBI Taxonomy" id="28084"/>
    <lineage>
        <taxon>Bacteria</taxon>
        <taxon>Pseudomonadati</taxon>
        <taxon>Pseudomonadota</taxon>
        <taxon>Gammaproteobacteria</taxon>
        <taxon>Legionellales</taxon>
        <taxon>Legionellaceae</taxon>
        <taxon>Legionella</taxon>
    </lineage>
</organism>
<evidence type="ECO:0000313" key="4">
    <source>
        <dbReference type="Proteomes" id="UP000054921"/>
    </source>
</evidence>
<gene>
    <name evidence="2" type="ORF">Lche_0936</name>
    <name evidence="3" type="ORF">NCTC11976_01576</name>
</gene>
<evidence type="ECO:0000313" key="3">
    <source>
        <dbReference type="EMBL" id="VEB36174.1"/>
    </source>
</evidence>
<evidence type="ECO:0000313" key="2">
    <source>
        <dbReference type="EMBL" id="KTC78916.1"/>
    </source>
</evidence>
<feature type="transmembrane region" description="Helical" evidence="1">
    <location>
        <begin position="128"/>
        <end position="152"/>
    </location>
</feature>
<accession>A0A0W0S752</accession>
<keyword evidence="1" id="KW-1133">Transmembrane helix</keyword>
<dbReference type="Proteomes" id="UP000054921">
    <property type="component" value="Unassembled WGS sequence"/>
</dbReference>
<reference evidence="3 5" key="2">
    <citation type="submission" date="2018-12" db="EMBL/GenBank/DDBJ databases">
        <authorList>
            <consortium name="Pathogen Informatics"/>
        </authorList>
    </citation>
    <scope>NUCLEOTIDE SEQUENCE [LARGE SCALE GENOMIC DNA]</scope>
    <source>
        <strain evidence="3 5">NCTC11976</strain>
    </source>
</reference>
<dbReference type="EMBL" id="LNXW01000013">
    <property type="protein sequence ID" value="KTC78916.1"/>
    <property type="molecule type" value="Genomic_DNA"/>
</dbReference>
<proteinExistence type="predicted"/>
<evidence type="ECO:0000256" key="1">
    <source>
        <dbReference type="SAM" id="Phobius"/>
    </source>
</evidence>
<dbReference type="RefSeq" id="WP_028382278.1">
    <property type="nucleotide sequence ID" value="NZ_CAAAIT010000002.1"/>
</dbReference>
<protein>
    <submittedName>
        <fullName evidence="2">Uncharacterized protein</fullName>
    </submittedName>
</protein>
<dbReference type="AlphaFoldDB" id="A0A0W0S752"/>
<evidence type="ECO:0000313" key="5">
    <source>
        <dbReference type="Proteomes" id="UP000277577"/>
    </source>
</evidence>
<reference evidence="2 4" key="1">
    <citation type="submission" date="2015-11" db="EMBL/GenBank/DDBJ databases">
        <title>Genomic analysis of 38 Legionella species identifies large and diverse effector repertoires.</title>
        <authorList>
            <person name="Burstein D."/>
            <person name="Amaro F."/>
            <person name="Zusman T."/>
            <person name="Lifshitz Z."/>
            <person name="Cohen O."/>
            <person name="Gilbert J.A."/>
            <person name="Pupko T."/>
            <person name="Shuman H.A."/>
            <person name="Segal G."/>
        </authorList>
    </citation>
    <scope>NUCLEOTIDE SEQUENCE [LARGE SCALE GENOMIC DNA]</scope>
    <source>
        <strain evidence="2 4">ORW</strain>
    </source>
</reference>
<keyword evidence="1" id="KW-0812">Transmembrane</keyword>
<dbReference type="PATRIC" id="fig|28084.5.peg.1008"/>
<dbReference type="Proteomes" id="UP000277577">
    <property type="component" value="Chromosome"/>
</dbReference>